<evidence type="ECO:0000259" key="12">
    <source>
        <dbReference type="Pfam" id="PF00171"/>
    </source>
</evidence>
<dbReference type="Proteomes" id="UP000732619">
    <property type="component" value="Unassembled WGS sequence"/>
</dbReference>
<dbReference type="PANTHER" id="PTHR42991">
    <property type="entry name" value="ALDEHYDE DEHYDROGENASE"/>
    <property type="match status" value="1"/>
</dbReference>
<evidence type="ECO:0000256" key="8">
    <source>
        <dbReference type="ARBA" id="ARBA00049147"/>
    </source>
</evidence>
<dbReference type="Gene3D" id="3.40.605.10">
    <property type="entry name" value="Aldehyde Dehydrogenase, Chain A, domain 1"/>
    <property type="match status" value="1"/>
</dbReference>
<evidence type="ECO:0000256" key="2">
    <source>
        <dbReference type="ARBA" id="ARBA00009986"/>
    </source>
</evidence>
<dbReference type="AlphaFoldDB" id="A0A8T3VX12"/>
<comment type="similarity">
    <text evidence="2 10">Belongs to the aldehyde dehydrogenase family.</text>
</comment>
<reference evidence="13" key="1">
    <citation type="submission" date="2019-04" db="EMBL/GenBank/DDBJ databases">
        <title>Evolution of Biomass-Degrading Anaerobic Consortia Revealed by Metagenomics.</title>
        <authorList>
            <person name="Peng X."/>
        </authorList>
    </citation>
    <scope>NUCLEOTIDE SEQUENCE</scope>
    <source>
        <strain evidence="13">SIG14</strain>
    </source>
</reference>
<keyword evidence="7" id="KW-0520">NAD</keyword>
<organism evidence="13 14">
    <name type="scientific">Methanobrevibacter olleyae</name>
    <dbReference type="NCBI Taxonomy" id="294671"/>
    <lineage>
        <taxon>Archaea</taxon>
        <taxon>Methanobacteriati</taxon>
        <taxon>Methanobacteriota</taxon>
        <taxon>Methanomada group</taxon>
        <taxon>Methanobacteria</taxon>
        <taxon>Methanobacteriales</taxon>
        <taxon>Methanobacteriaceae</taxon>
        <taxon>Methanobrevibacter</taxon>
    </lineage>
</organism>
<comment type="caution">
    <text evidence="13">The sequence shown here is derived from an EMBL/GenBank/DDBJ whole genome shotgun (WGS) entry which is preliminary data.</text>
</comment>
<dbReference type="FunFam" id="3.40.605.10:FF:000007">
    <property type="entry name" value="NAD/NADP-dependent betaine aldehyde dehydrogenase"/>
    <property type="match status" value="1"/>
</dbReference>
<proteinExistence type="inferred from homology"/>
<dbReference type="Pfam" id="PF00171">
    <property type="entry name" value="Aldedh"/>
    <property type="match status" value="1"/>
</dbReference>
<evidence type="ECO:0000256" key="11">
    <source>
        <dbReference type="SAM" id="Coils"/>
    </source>
</evidence>
<dbReference type="SUPFAM" id="SSF53720">
    <property type="entry name" value="ALDH-like"/>
    <property type="match status" value="1"/>
</dbReference>
<feature type="domain" description="Aldehyde dehydrogenase" evidence="12">
    <location>
        <begin position="13"/>
        <end position="465"/>
    </location>
</feature>
<evidence type="ECO:0000256" key="1">
    <source>
        <dbReference type="ARBA" id="ARBA00005036"/>
    </source>
</evidence>
<evidence type="ECO:0000313" key="14">
    <source>
        <dbReference type="Proteomes" id="UP000732619"/>
    </source>
</evidence>
<dbReference type="InterPro" id="IPR016162">
    <property type="entry name" value="Ald_DH_N"/>
</dbReference>
<dbReference type="EC" id="1.2.1.22" evidence="4"/>
<dbReference type="InterPro" id="IPR051020">
    <property type="entry name" value="ALDH-related_metabolic_enz"/>
</dbReference>
<dbReference type="InterPro" id="IPR016160">
    <property type="entry name" value="Ald_DH_CS_CYS"/>
</dbReference>
<evidence type="ECO:0000256" key="3">
    <source>
        <dbReference type="ARBA" id="ARBA00011881"/>
    </source>
</evidence>
<evidence type="ECO:0000256" key="5">
    <source>
        <dbReference type="ARBA" id="ARBA00019663"/>
    </source>
</evidence>
<comment type="catalytic activity">
    <reaction evidence="8">
        <text>(S)-lactaldehyde + NAD(+) + H2O = (S)-lactate + NADH + 2 H(+)</text>
        <dbReference type="Rhea" id="RHEA:14277"/>
        <dbReference type="ChEBI" id="CHEBI:15377"/>
        <dbReference type="ChEBI" id="CHEBI:15378"/>
        <dbReference type="ChEBI" id="CHEBI:16651"/>
        <dbReference type="ChEBI" id="CHEBI:18041"/>
        <dbReference type="ChEBI" id="CHEBI:57540"/>
        <dbReference type="ChEBI" id="CHEBI:57945"/>
        <dbReference type="EC" id="1.2.1.22"/>
    </reaction>
</comment>
<dbReference type="Gene3D" id="3.40.309.10">
    <property type="entry name" value="Aldehyde Dehydrogenase, Chain A, domain 2"/>
    <property type="match status" value="1"/>
</dbReference>
<dbReference type="PROSITE" id="PS00687">
    <property type="entry name" value="ALDEHYDE_DEHYDR_GLU"/>
    <property type="match status" value="1"/>
</dbReference>
<dbReference type="InterPro" id="IPR029510">
    <property type="entry name" value="Ald_DH_CS_GLU"/>
</dbReference>
<dbReference type="InterPro" id="IPR016163">
    <property type="entry name" value="Ald_DH_C"/>
</dbReference>
<dbReference type="InterPro" id="IPR015590">
    <property type="entry name" value="Aldehyde_DH_dom"/>
</dbReference>
<dbReference type="GO" id="GO:0008911">
    <property type="term" value="F:lactaldehyde dehydrogenase (NAD+) activity"/>
    <property type="evidence" value="ECO:0007669"/>
    <property type="project" value="UniProtKB-EC"/>
</dbReference>
<evidence type="ECO:0000256" key="4">
    <source>
        <dbReference type="ARBA" id="ARBA00013052"/>
    </source>
</evidence>
<name>A0A8T3VX12_METOL</name>
<evidence type="ECO:0000256" key="10">
    <source>
        <dbReference type="RuleBase" id="RU003345"/>
    </source>
</evidence>
<accession>A0A8T3VX12</accession>
<sequence length="471" mass="50622">MKFLINGEFIDKSDHYDVINPYNGEIVDTVPIAYRSDVDNAVEAANNAKKALNDLSAKEVSINLQNACEELEKESKNIAKLIVAEAGKPYKQAIVELQRSVETLQFAAEEAKRIYGESVPIDATGPAEARFLAFTKKVPLGVVGAITPFNYPVNLALHKIAPAIAAKNTVVMKPSMEAPLSALSLAEIINNHFPDGVINSVTGYGSEVGDAMVVSTGIDKISFTGSVATGLFISSRAGMKKLTMELGGNDPLVILEDADIEKAVNGAVSGAFLFSGQVCIGVKRLILDNKIADEFIDMFVKEASKLRMGNPMDESTDIGPVINESSALNIETSVNRAIEDGAELLLGGNRKECFYEPTILDNVTMDMDIVANETFGPIAPIIRVDGLDEAIKEANNTQYGLQAGVFTESIHSALRCANEIEAGSVLINKESTFRTDAMPFGGFKSSGMGKEGIKYAVEDMCKTKLIAFNCR</sequence>
<evidence type="ECO:0000256" key="9">
    <source>
        <dbReference type="PROSITE-ProRule" id="PRU10007"/>
    </source>
</evidence>
<dbReference type="PROSITE" id="PS00070">
    <property type="entry name" value="ALDEHYDE_DEHYDR_CYS"/>
    <property type="match status" value="1"/>
</dbReference>
<comment type="subunit">
    <text evidence="3">Homotetramer.</text>
</comment>
<evidence type="ECO:0000313" key="13">
    <source>
        <dbReference type="EMBL" id="MBE6512199.1"/>
    </source>
</evidence>
<evidence type="ECO:0000256" key="7">
    <source>
        <dbReference type="ARBA" id="ARBA00023027"/>
    </source>
</evidence>
<dbReference type="EMBL" id="SUTG01000010">
    <property type="protein sequence ID" value="MBE6512199.1"/>
    <property type="molecule type" value="Genomic_DNA"/>
</dbReference>
<comment type="pathway">
    <text evidence="1">Cofactor biosynthesis; coenzyme F420 biosynthesis.</text>
</comment>
<dbReference type="InterPro" id="IPR053404">
    <property type="entry name" value="Lactaldehyde_DH"/>
</dbReference>
<gene>
    <name evidence="13" type="ORF">E7Z75_03465</name>
</gene>
<keyword evidence="6 10" id="KW-0560">Oxidoreductase</keyword>
<dbReference type="InterPro" id="IPR016161">
    <property type="entry name" value="Ald_DH/histidinol_DH"/>
</dbReference>
<dbReference type="NCBIfam" id="NF040648">
    <property type="entry name" value="lactal_redase_Meth"/>
    <property type="match status" value="1"/>
</dbReference>
<dbReference type="PANTHER" id="PTHR42991:SF1">
    <property type="entry name" value="ALDEHYDE DEHYDROGENASE"/>
    <property type="match status" value="1"/>
</dbReference>
<evidence type="ECO:0000256" key="6">
    <source>
        <dbReference type="ARBA" id="ARBA00023002"/>
    </source>
</evidence>
<feature type="coiled-coil region" evidence="11">
    <location>
        <begin position="38"/>
        <end position="114"/>
    </location>
</feature>
<feature type="active site" evidence="9">
    <location>
        <position position="245"/>
    </location>
</feature>
<keyword evidence="11" id="KW-0175">Coiled coil</keyword>
<protein>
    <recommendedName>
        <fullName evidence="5">Lactaldehyde dehydrogenase</fullName>
        <ecNumber evidence="4">1.2.1.22</ecNumber>
    </recommendedName>
</protein>
<dbReference type="FunFam" id="3.40.309.10:FF:000009">
    <property type="entry name" value="Aldehyde dehydrogenase A"/>
    <property type="match status" value="1"/>
</dbReference>